<accession>A0A2H6KAT9</accession>
<dbReference type="GO" id="GO:0003743">
    <property type="term" value="F:translation initiation factor activity"/>
    <property type="evidence" value="ECO:0007669"/>
    <property type="project" value="UniProtKB-KW"/>
</dbReference>
<evidence type="ECO:0000313" key="2">
    <source>
        <dbReference type="Proteomes" id="UP000236319"/>
    </source>
</evidence>
<evidence type="ECO:0000313" key="1">
    <source>
        <dbReference type="EMBL" id="GBE60112.1"/>
    </source>
</evidence>
<sequence>MNKATLVRCLRGIEDSFSSNEARANPFLFAQKQLNIVVNSANTLTKIDPLDSGAVTHTLIDTFTVHAKRILCETYRLCTDTKTSLPSGSNVPENQIEQNSVASIRQRIRKLQNEASIGVTLALCAQTTLQNGRECMGGILQRLEPALCRGSSVVAVIGAVHKGELFKKEGIAEAAERWFKHVIDNSQVISKLTCRECSLLLWRRVATRYMKDAPTENCLRQISTLIYHCHEKLKDEVYLNFGEDPLEMSRLQQDSGPLTLPDERALKRLNQTLSNVNQAALIMRHCETYSGASNVLHALGPSSIDRLSKMLTLAWRLQGRARRSHKSSDTHTKVGLAVADAMDGRHMRCIYENPVGNSAYTVDILVTI</sequence>
<dbReference type="GeneID" id="39873882"/>
<keyword evidence="1" id="KW-0648">Protein biosynthesis</keyword>
<keyword evidence="1" id="KW-0396">Initiation factor</keyword>
<dbReference type="EMBL" id="BDSA01000002">
    <property type="protein sequence ID" value="GBE60112.1"/>
    <property type="molecule type" value="Genomic_DNA"/>
</dbReference>
<reference evidence="1 2" key="1">
    <citation type="journal article" date="2017" name="BMC Genomics">
        <title>Whole-genome assembly of Babesia ovata and comparative genomics between closely related pathogens.</title>
        <authorList>
            <person name="Yamagishi J."/>
            <person name="Asada M."/>
            <person name="Hakimi H."/>
            <person name="Tanaka T.Q."/>
            <person name="Sugimoto C."/>
            <person name="Kawazu S."/>
        </authorList>
    </citation>
    <scope>NUCLEOTIDE SEQUENCE [LARGE SCALE GENOMIC DNA]</scope>
    <source>
        <strain evidence="1 2">Miyake</strain>
    </source>
</reference>
<comment type="caution">
    <text evidence="1">The sequence shown here is derived from an EMBL/GenBank/DDBJ whole genome shotgun (WGS) entry which is preliminary data.</text>
</comment>
<dbReference type="OrthoDB" id="365210at2759"/>
<dbReference type="RefSeq" id="XP_028866355.1">
    <property type="nucleotide sequence ID" value="XM_029010522.1"/>
</dbReference>
<dbReference type="AlphaFoldDB" id="A0A2H6KAT9"/>
<dbReference type="VEuPathDB" id="PiroplasmaDB:BOVATA_016050"/>
<name>A0A2H6KAT9_9APIC</name>
<dbReference type="Proteomes" id="UP000236319">
    <property type="component" value="Unassembled WGS sequence"/>
</dbReference>
<organism evidence="1 2">
    <name type="scientific">Babesia ovata</name>
    <dbReference type="NCBI Taxonomy" id="189622"/>
    <lineage>
        <taxon>Eukaryota</taxon>
        <taxon>Sar</taxon>
        <taxon>Alveolata</taxon>
        <taxon>Apicomplexa</taxon>
        <taxon>Aconoidasida</taxon>
        <taxon>Piroplasmida</taxon>
        <taxon>Babesiidae</taxon>
        <taxon>Babesia</taxon>
    </lineage>
</organism>
<gene>
    <name evidence="1" type="ORF">BOVATA_016050</name>
</gene>
<proteinExistence type="predicted"/>
<keyword evidence="1" id="KW-0808">Transferase</keyword>
<dbReference type="GO" id="GO:0016301">
    <property type="term" value="F:kinase activity"/>
    <property type="evidence" value="ECO:0007669"/>
    <property type="project" value="UniProtKB-KW"/>
</dbReference>
<keyword evidence="1" id="KW-0418">Kinase</keyword>
<keyword evidence="2" id="KW-1185">Reference proteome</keyword>
<protein>
    <submittedName>
        <fullName evidence="1">Eukaryotic translation initiation factor 2-alpha kinase 4, putative</fullName>
    </submittedName>
</protein>